<organism evidence="4 5">
    <name type="scientific">Mycena pura</name>
    <dbReference type="NCBI Taxonomy" id="153505"/>
    <lineage>
        <taxon>Eukaryota</taxon>
        <taxon>Fungi</taxon>
        <taxon>Dikarya</taxon>
        <taxon>Basidiomycota</taxon>
        <taxon>Agaricomycotina</taxon>
        <taxon>Agaricomycetes</taxon>
        <taxon>Agaricomycetidae</taxon>
        <taxon>Agaricales</taxon>
        <taxon>Marasmiineae</taxon>
        <taxon>Mycenaceae</taxon>
        <taxon>Mycena</taxon>
    </lineage>
</organism>
<name>A0AAD6V2P7_9AGAR</name>
<dbReference type="Proteomes" id="UP001219525">
    <property type="component" value="Unassembled WGS sequence"/>
</dbReference>
<keyword evidence="2" id="KW-0472">Membrane</keyword>
<evidence type="ECO:0000313" key="4">
    <source>
        <dbReference type="EMBL" id="KAJ7200623.1"/>
    </source>
</evidence>
<dbReference type="Pfam" id="PF14474">
    <property type="entry name" value="RTC4"/>
    <property type="match status" value="1"/>
</dbReference>
<proteinExistence type="predicted"/>
<feature type="compositionally biased region" description="Acidic residues" evidence="1">
    <location>
        <begin position="176"/>
        <end position="196"/>
    </location>
</feature>
<gene>
    <name evidence="4" type="ORF">GGX14DRAFT_544888</name>
</gene>
<keyword evidence="5" id="KW-1185">Reference proteome</keyword>
<dbReference type="EMBL" id="JARJCW010000062">
    <property type="protein sequence ID" value="KAJ7200623.1"/>
    <property type="molecule type" value="Genomic_DNA"/>
</dbReference>
<evidence type="ECO:0000256" key="1">
    <source>
        <dbReference type="SAM" id="MobiDB-lite"/>
    </source>
</evidence>
<dbReference type="AlphaFoldDB" id="A0AAD6V2P7"/>
<evidence type="ECO:0000259" key="3">
    <source>
        <dbReference type="Pfam" id="PF14474"/>
    </source>
</evidence>
<keyword evidence="2" id="KW-1133">Transmembrane helix</keyword>
<accession>A0AAD6V2P7</accession>
<sequence length="706" mass="78296">MSSKREKALEERLKKLETTLRGTQAKLVDRDNEIARLTTSGGKPALIQKPDGQAGRNFNLAAALEDGVGMDKKTYRKYYALIVFYIMELFSVCGTLSQHSEAKVKAVIATIQKRLPIFQRFQDGWPIRAIFAQLLRNYHERRKRLERSLKVPLTQCGRNKKRSSSAIDAQDAPANSEDEFAADREADDPEDDADDFLNNDHVEIEFDYSDLKAIDTTVNEGEGVASSSKITLEDMPQKPVDKGKARARDTVSVSAGKSDQKDKTAAGLKKPKPKPKPRAVTNLDAGPDKENGATSNNASSSPPLDLPDVCPASRCNDALPDCPSDQLLSLILEMKNIAPDLTNSEPGSYLKVIKHRICSQIKTETKQKLVLDTAIANGWPLAMNMNELRDRLEALDNDIIIDFAGDHLLLGETPLFLNFLAVIGHQIHSFADQYTKNIGPFSMAASNAKRIGYYGPKAALIFDEILAKKFAGLYSTSQATNLINAFVDEYATFPWDTAIHKRLIFPNSVFVSHILTPFVANILISEDLKVDEVAANAIRLESSDFGDVFNNLAPAAIRFPNVSVPVPGRFRRKKIPLGPTVSFEASSSYRVAASCSILLVLQLNSPPRKIEKRDSMEDFIVNDDDVKPNLKKKSTKRKLEVAEFVDAINDAGLVERPNKKLKTKKELPTVEDNREAPAPAKRKVAPRKKPAEPAQTHQYATRHRKP</sequence>
<feature type="region of interest" description="Disordered" evidence="1">
    <location>
        <begin position="655"/>
        <end position="706"/>
    </location>
</feature>
<keyword evidence="2" id="KW-0812">Transmembrane</keyword>
<dbReference type="InterPro" id="IPR028094">
    <property type="entry name" value="RTC4_C"/>
</dbReference>
<evidence type="ECO:0000313" key="5">
    <source>
        <dbReference type="Proteomes" id="UP001219525"/>
    </source>
</evidence>
<reference evidence="4" key="1">
    <citation type="submission" date="2023-03" db="EMBL/GenBank/DDBJ databases">
        <title>Massive genome expansion in bonnet fungi (Mycena s.s.) driven by repeated elements and novel gene families across ecological guilds.</title>
        <authorList>
            <consortium name="Lawrence Berkeley National Laboratory"/>
            <person name="Harder C.B."/>
            <person name="Miyauchi S."/>
            <person name="Viragh M."/>
            <person name="Kuo A."/>
            <person name="Thoen E."/>
            <person name="Andreopoulos B."/>
            <person name="Lu D."/>
            <person name="Skrede I."/>
            <person name="Drula E."/>
            <person name="Henrissat B."/>
            <person name="Morin E."/>
            <person name="Kohler A."/>
            <person name="Barry K."/>
            <person name="LaButti K."/>
            <person name="Morin E."/>
            <person name="Salamov A."/>
            <person name="Lipzen A."/>
            <person name="Mereny Z."/>
            <person name="Hegedus B."/>
            <person name="Baldrian P."/>
            <person name="Stursova M."/>
            <person name="Weitz H."/>
            <person name="Taylor A."/>
            <person name="Grigoriev I.V."/>
            <person name="Nagy L.G."/>
            <person name="Martin F."/>
            <person name="Kauserud H."/>
        </authorList>
    </citation>
    <scope>NUCLEOTIDE SEQUENCE</scope>
    <source>
        <strain evidence="4">9144</strain>
    </source>
</reference>
<protein>
    <recommendedName>
        <fullName evidence="3">Restriction of telomere capping protein 4 C-terminal domain-containing protein</fullName>
    </recommendedName>
</protein>
<evidence type="ECO:0000256" key="2">
    <source>
        <dbReference type="SAM" id="Phobius"/>
    </source>
</evidence>
<feature type="compositionally biased region" description="Polar residues" evidence="1">
    <location>
        <begin position="292"/>
        <end position="302"/>
    </location>
</feature>
<feature type="domain" description="Restriction of telomere capping protein 4 C-terminal" evidence="3">
    <location>
        <begin position="448"/>
        <end position="550"/>
    </location>
</feature>
<feature type="region of interest" description="Disordered" evidence="1">
    <location>
        <begin position="222"/>
        <end position="305"/>
    </location>
</feature>
<feature type="transmembrane region" description="Helical" evidence="2">
    <location>
        <begin position="78"/>
        <end position="97"/>
    </location>
</feature>
<feature type="compositionally biased region" description="Basic and acidic residues" evidence="1">
    <location>
        <begin position="664"/>
        <end position="675"/>
    </location>
</feature>
<feature type="compositionally biased region" description="Basic and acidic residues" evidence="1">
    <location>
        <begin position="231"/>
        <end position="249"/>
    </location>
</feature>
<feature type="region of interest" description="Disordered" evidence="1">
    <location>
        <begin position="156"/>
        <end position="196"/>
    </location>
</feature>
<comment type="caution">
    <text evidence="4">The sequence shown here is derived from an EMBL/GenBank/DDBJ whole genome shotgun (WGS) entry which is preliminary data.</text>
</comment>